<evidence type="ECO:0000256" key="3">
    <source>
        <dbReference type="ARBA" id="ARBA00022989"/>
    </source>
</evidence>
<feature type="domain" description="RDD" evidence="6">
    <location>
        <begin position="31"/>
        <end position="135"/>
    </location>
</feature>
<reference evidence="7 8" key="1">
    <citation type="journal article" date="2011" name="J. Bacteriol.">
        <title>Draft genome sequence of Caloramator australicus strain RC3T, a thermoanaerobe from the Great Artesian Basin of Australia.</title>
        <authorList>
            <person name="Ogg C.D."/>
            <person name="Patel B.K.C."/>
        </authorList>
    </citation>
    <scope>NUCLEOTIDE SEQUENCE [LARGE SCALE GENOMIC DNA]</scope>
    <source>
        <strain evidence="7 8">RC3</strain>
    </source>
</reference>
<evidence type="ECO:0000256" key="5">
    <source>
        <dbReference type="SAM" id="Phobius"/>
    </source>
</evidence>
<sequence length="505" mass="58118">MEKQSYSKTFFRGNIKGQIGKNNNGDVMKFAVIFSRFASSVIDYILFGVIYYFLLKLGVAGFIIANLIFFLYRVLASTFLDGTIGMRLLRLKIYNNNIKNVVKREIFRIGSAFYYIGYLYAFLDKDGRCLHDIISDTYVGYEKRETKKGWVVVLIYVLFVVSLLKYSSSFLLNEVGLIGLKKLASSDIYYQSFEGDNLLSLSSDELYLKTLGRKYTVVVDIEGKKAIIRLSNKLKYSEIYRLNFNGNRLIGEFLYRIDLPLQYISSVNFRGKRELLGVSPMGYIVLIDENGNVVAKNKLTNFDAFMLKCGELDEDGLDEAVLLDRNGNVQILKYDNGIKLIYSGKVGEDVIPECFYIDKGIYLVTKANDKNLFYHYTFEGGRFKFQFKKDLEKDGINNIFKYNDGFLVSSIFRNNMSLRIGNIQKLEFYNKNFKKIYNFGNRRARLYAFYVRNVEDVVDLDGDGSLEILLKAVGSSDVYGQGYIVEIYKPTKLGLFLNRILTLLE</sequence>
<evidence type="ECO:0000256" key="1">
    <source>
        <dbReference type="ARBA" id="ARBA00004141"/>
    </source>
</evidence>
<gene>
    <name evidence="7" type="ORF">CAAU_0302</name>
</gene>
<dbReference type="InterPro" id="IPR010432">
    <property type="entry name" value="RDD"/>
</dbReference>
<keyword evidence="3 5" id="KW-1133">Transmembrane helix</keyword>
<evidence type="ECO:0000313" key="8">
    <source>
        <dbReference type="Proteomes" id="UP000007652"/>
    </source>
</evidence>
<comment type="subcellular location">
    <subcellularLocation>
        <location evidence="1">Membrane</location>
        <topology evidence="1">Multi-pass membrane protein</topology>
    </subcellularLocation>
</comment>
<comment type="caution">
    <text evidence="7">The sequence shown here is derived from an EMBL/GenBank/DDBJ whole genome shotgun (WGS) entry which is preliminary data.</text>
</comment>
<evidence type="ECO:0000259" key="6">
    <source>
        <dbReference type="Pfam" id="PF06271"/>
    </source>
</evidence>
<evidence type="ECO:0000313" key="7">
    <source>
        <dbReference type="EMBL" id="CCC57951.1"/>
    </source>
</evidence>
<dbReference type="AlphaFoldDB" id="G0V4B1"/>
<evidence type="ECO:0000256" key="4">
    <source>
        <dbReference type="ARBA" id="ARBA00023136"/>
    </source>
</evidence>
<feature type="transmembrane region" description="Helical" evidence="5">
    <location>
        <begin position="60"/>
        <end position="84"/>
    </location>
</feature>
<keyword evidence="4 5" id="KW-0472">Membrane</keyword>
<feature type="transmembrane region" description="Helical" evidence="5">
    <location>
        <begin position="30"/>
        <end position="54"/>
    </location>
</feature>
<protein>
    <recommendedName>
        <fullName evidence="6">RDD domain-containing protein</fullName>
    </recommendedName>
</protein>
<evidence type="ECO:0000256" key="2">
    <source>
        <dbReference type="ARBA" id="ARBA00022692"/>
    </source>
</evidence>
<organism evidence="7 8">
    <name type="scientific">Caloramator australicus RC3</name>
    <dbReference type="NCBI Taxonomy" id="857293"/>
    <lineage>
        <taxon>Bacteria</taxon>
        <taxon>Bacillati</taxon>
        <taxon>Bacillota</taxon>
        <taxon>Clostridia</taxon>
        <taxon>Eubacteriales</taxon>
        <taxon>Clostridiaceae</taxon>
        <taxon>Caloramator</taxon>
    </lineage>
</organism>
<feature type="transmembrane region" description="Helical" evidence="5">
    <location>
        <begin position="150"/>
        <end position="172"/>
    </location>
</feature>
<keyword evidence="8" id="KW-1185">Reference proteome</keyword>
<dbReference type="Pfam" id="PF06271">
    <property type="entry name" value="RDD"/>
    <property type="match status" value="1"/>
</dbReference>
<accession>G0V4B1</accession>
<dbReference type="GO" id="GO:0016020">
    <property type="term" value="C:membrane"/>
    <property type="evidence" value="ECO:0007669"/>
    <property type="project" value="UniProtKB-SubCell"/>
</dbReference>
<name>G0V4B1_9CLOT</name>
<dbReference type="Proteomes" id="UP000007652">
    <property type="component" value="Unassembled WGS sequence"/>
</dbReference>
<dbReference type="EMBL" id="CAKP01000010">
    <property type="protein sequence ID" value="CCC57951.1"/>
    <property type="molecule type" value="Genomic_DNA"/>
</dbReference>
<proteinExistence type="predicted"/>
<dbReference type="STRING" id="857293.CAAU_0302"/>
<keyword evidence="2 5" id="KW-0812">Transmembrane</keyword>